<reference evidence="3" key="1">
    <citation type="submission" date="2016-11" db="EMBL/GenBank/DDBJ databases">
        <authorList>
            <person name="Varghese N."/>
            <person name="Submissions S."/>
        </authorList>
    </citation>
    <scope>NUCLEOTIDE SEQUENCE [LARGE SCALE GENOMIC DNA]</scope>
    <source>
        <strain evidence="3">DSM 27370</strain>
    </source>
</reference>
<proteinExistence type="predicted"/>
<dbReference type="SUPFAM" id="SSF63825">
    <property type="entry name" value="YWTD domain"/>
    <property type="match status" value="1"/>
</dbReference>
<sequence length="397" mass="45996">MFAHKSFLGMKVFTYYCLASFVFVFFFSCTREKRNIDIKIEKIEINTDKVVGEINLLEMIDSISYIPITTDSILIGEVTDFVVSNDKFFILDRKKSHSIFIIERDGENLIQIDREGAGPEEYISPRTITIDEENRYLLILCDKSKRIQTYDFEGNFINTRRINCYSSLIAKTQTGNIVYYLDYLPHEDFYKESSYPNLILLGKKNKLLDAEAYFDSSFESTNLWKSKKGFSKPYSDTISINPDHSNIVYYVSNDKITPRYYIDCGKYNIDEGYNEEVLMKPLKSPEDLSKMSEKYGLIMSYKESSDYIYVLLLLQGEYSHTIFSKRTGNSRSFRAVQGAPLDFGHGYISGNKFYTLVEPSTLKRYAEELKDSKLLEIANKVNDFDNPVIIESTLADF</sequence>
<name>A0A1M4WL93_9BACT</name>
<evidence type="ECO:0000313" key="3">
    <source>
        <dbReference type="Proteomes" id="UP000184480"/>
    </source>
</evidence>
<dbReference type="AlphaFoldDB" id="A0A1M4WL93"/>
<keyword evidence="3" id="KW-1185">Reference proteome</keyword>
<dbReference type="InterPro" id="IPR011042">
    <property type="entry name" value="6-blade_b-propeller_TolB-like"/>
</dbReference>
<dbReference type="EMBL" id="FQUC01000002">
    <property type="protein sequence ID" value="SHE81920.1"/>
    <property type="molecule type" value="Genomic_DNA"/>
</dbReference>
<evidence type="ECO:0000313" key="2">
    <source>
        <dbReference type="EMBL" id="SHE81920.1"/>
    </source>
</evidence>
<organism evidence="2 3">
    <name type="scientific">Dysgonomonas macrotermitis</name>
    <dbReference type="NCBI Taxonomy" id="1346286"/>
    <lineage>
        <taxon>Bacteria</taxon>
        <taxon>Pseudomonadati</taxon>
        <taxon>Bacteroidota</taxon>
        <taxon>Bacteroidia</taxon>
        <taxon>Bacteroidales</taxon>
        <taxon>Dysgonomonadaceae</taxon>
        <taxon>Dysgonomonas</taxon>
    </lineage>
</organism>
<dbReference type="STRING" id="1346286.SAMN05444362_102252"/>
<dbReference type="PROSITE" id="PS51257">
    <property type="entry name" value="PROKAR_LIPOPROTEIN"/>
    <property type="match status" value="1"/>
</dbReference>
<protein>
    <submittedName>
        <fullName evidence="2">6-bladed beta-propeller protein</fullName>
    </submittedName>
</protein>
<dbReference type="Pfam" id="PF17170">
    <property type="entry name" value="DUF5128"/>
    <property type="match status" value="1"/>
</dbReference>
<accession>A0A1M4WL93</accession>
<keyword evidence="1" id="KW-0472">Membrane</keyword>
<keyword evidence="1" id="KW-1133">Transmembrane helix</keyword>
<keyword evidence="1" id="KW-0812">Transmembrane</keyword>
<evidence type="ECO:0000256" key="1">
    <source>
        <dbReference type="SAM" id="Phobius"/>
    </source>
</evidence>
<gene>
    <name evidence="2" type="ORF">SAMN05444362_102252</name>
</gene>
<dbReference type="Proteomes" id="UP000184480">
    <property type="component" value="Unassembled WGS sequence"/>
</dbReference>
<feature type="transmembrane region" description="Helical" evidence="1">
    <location>
        <begin position="12"/>
        <end position="29"/>
    </location>
</feature>
<dbReference type="Gene3D" id="2.120.10.30">
    <property type="entry name" value="TolB, C-terminal domain"/>
    <property type="match status" value="1"/>
</dbReference>